<dbReference type="PANTHER" id="PTHR34138:SF1">
    <property type="entry name" value="CELL SHAPE-DETERMINING PROTEIN MREC"/>
    <property type="match status" value="1"/>
</dbReference>
<dbReference type="GO" id="GO:0008360">
    <property type="term" value="P:regulation of cell shape"/>
    <property type="evidence" value="ECO:0007669"/>
    <property type="project" value="UniProtKB-KW"/>
</dbReference>
<dbReference type="Proteomes" id="UP000230154">
    <property type="component" value="Unassembled WGS sequence"/>
</dbReference>
<evidence type="ECO:0000259" key="5">
    <source>
        <dbReference type="Pfam" id="PF04085"/>
    </source>
</evidence>
<evidence type="ECO:0000256" key="3">
    <source>
        <dbReference type="ARBA" id="ARBA00022960"/>
    </source>
</evidence>
<comment type="caution">
    <text evidence="6">The sequence shown here is derived from an EMBL/GenBank/DDBJ whole genome shotgun (WGS) entry which is preliminary data.</text>
</comment>
<dbReference type="AlphaFoldDB" id="A0A2H0TSI4"/>
<evidence type="ECO:0000313" key="7">
    <source>
        <dbReference type="Proteomes" id="UP000230154"/>
    </source>
</evidence>
<dbReference type="Pfam" id="PF04085">
    <property type="entry name" value="MreC"/>
    <property type="match status" value="1"/>
</dbReference>
<organism evidence="6 7">
    <name type="scientific">Candidatus Magasanikbacteria bacterium CG10_big_fil_rev_8_21_14_0_10_47_10</name>
    <dbReference type="NCBI Taxonomy" id="1974652"/>
    <lineage>
        <taxon>Bacteria</taxon>
        <taxon>Candidatus Magasanikiibacteriota</taxon>
    </lineage>
</organism>
<dbReference type="Gene3D" id="2.40.10.350">
    <property type="entry name" value="Rod shape-determining protein MreC, domain 2"/>
    <property type="match status" value="1"/>
</dbReference>
<evidence type="ECO:0000256" key="2">
    <source>
        <dbReference type="ARBA" id="ARBA00013855"/>
    </source>
</evidence>
<evidence type="ECO:0000256" key="1">
    <source>
        <dbReference type="ARBA" id="ARBA00009369"/>
    </source>
</evidence>
<name>A0A2H0TSI4_9BACT</name>
<gene>
    <name evidence="6" type="primary">mreC</name>
    <name evidence="6" type="ORF">COU35_02345</name>
</gene>
<reference evidence="7" key="1">
    <citation type="submission" date="2017-09" db="EMBL/GenBank/DDBJ databases">
        <title>Depth-based differentiation of microbial function through sediment-hosted aquifers and enrichment of novel symbionts in the deep terrestrial subsurface.</title>
        <authorList>
            <person name="Probst A.J."/>
            <person name="Ladd B."/>
            <person name="Jarett J.K."/>
            <person name="Geller-Mcgrath D.E."/>
            <person name="Sieber C.M.K."/>
            <person name="Emerson J.B."/>
            <person name="Anantharaman K."/>
            <person name="Thomas B.C."/>
            <person name="Malmstrom R."/>
            <person name="Stieglmeier M."/>
            <person name="Klingl A."/>
            <person name="Woyke T."/>
            <person name="Ryan C.M."/>
            <person name="Banfield J.F."/>
        </authorList>
    </citation>
    <scope>NUCLEOTIDE SEQUENCE [LARGE SCALE GENOMIC DNA]</scope>
</reference>
<dbReference type="InterPro" id="IPR042175">
    <property type="entry name" value="Cell/Rod_MreC_2"/>
</dbReference>
<keyword evidence="3" id="KW-0133">Cell shape</keyword>
<accession>A0A2H0TSI4</accession>
<dbReference type="InterPro" id="IPR042177">
    <property type="entry name" value="Cell/Rod_1"/>
</dbReference>
<feature type="domain" description="Rod shape-determining protein MreC beta-barrel core" evidence="5">
    <location>
        <begin position="37"/>
        <end position="184"/>
    </location>
</feature>
<protein>
    <recommendedName>
        <fullName evidence="2">Cell shape-determining protein MreC</fullName>
    </recommendedName>
    <alternativeName>
        <fullName evidence="4">Cell shape protein MreC</fullName>
    </alternativeName>
</protein>
<proteinExistence type="inferred from homology"/>
<dbReference type="PANTHER" id="PTHR34138">
    <property type="entry name" value="CELL SHAPE-DETERMINING PROTEIN MREC"/>
    <property type="match status" value="1"/>
</dbReference>
<dbReference type="NCBIfam" id="TIGR00219">
    <property type="entry name" value="mreC"/>
    <property type="match status" value="1"/>
</dbReference>
<evidence type="ECO:0000313" key="6">
    <source>
        <dbReference type="EMBL" id="PIR74496.1"/>
    </source>
</evidence>
<dbReference type="EMBL" id="PFCB01000020">
    <property type="protein sequence ID" value="PIR74496.1"/>
    <property type="molecule type" value="Genomic_DNA"/>
</dbReference>
<comment type="similarity">
    <text evidence="1">Belongs to the MreC family.</text>
</comment>
<feature type="non-terminal residue" evidence="6">
    <location>
        <position position="1"/>
    </location>
</feature>
<dbReference type="Gene3D" id="2.40.10.340">
    <property type="entry name" value="Rod shape-determining protein MreC, domain 1"/>
    <property type="match status" value="1"/>
</dbReference>
<evidence type="ECO:0000256" key="4">
    <source>
        <dbReference type="ARBA" id="ARBA00032089"/>
    </source>
</evidence>
<dbReference type="GO" id="GO:0005886">
    <property type="term" value="C:plasma membrane"/>
    <property type="evidence" value="ECO:0007669"/>
    <property type="project" value="TreeGrafter"/>
</dbReference>
<dbReference type="InterPro" id="IPR007221">
    <property type="entry name" value="MreC"/>
</dbReference>
<sequence>NQIDAARLALITRENAELREQLLFFDKNTSAHVGANVIGKSVDPLSNTILIDKGEQDYVVVNDPVVAAEGVLIGRITMVQEKQATVRLINDNQSKVGATLINRERSIGLVEGGFGISVQMTFIPQNESVTIGDLVVTSGLSDDMPRGLLIGTVESVEKQPYQPFQMAIISPAVDLDRLLIVSVLTRE</sequence>
<dbReference type="InterPro" id="IPR055342">
    <property type="entry name" value="MreC_beta-barrel_core"/>
</dbReference>